<dbReference type="Proteomes" id="UP001415857">
    <property type="component" value="Unassembled WGS sequence"/>
</dbReference>
<dbReference type="EMBL" id="JBBPBK010000010">
    <property type="protein sequence ID" value="KAK9276472.1"/>
    <property type="molecule type" value="Genomic_DNA"/>
</dbReference>
<evidence type="ECO:0000313" key="2">
    <source>
        <dbReference type="EMBL" id="KAK9276472.1"/>
    </source>
</evidence>
<reference evidence="2 3" key="1">
    <citation type="journal article" date="2024" name="Plant J.">
        <title>Genome sequences and population genomics reveal climatic adaptation and genomic divergence between two closely related sweetgum species.</title>
        <authorList>
            <person name="Xu W.Q."/>
            <person name="Ren C.Q."/>
            <person name="Zhang X.Y."/>
            <person name="Comes H.P."/>
            <person name="Liu X.H."/>
            <person name="Li Y.G."/>
            <person name="Kettle C.J."/>
            <person name="Jalonen R."/>
            <person name="Gaisberger H."/>
            <person name="Ma Y.Z."/>
            <person name="Qiu Y.X."/>
        </authorList>
    </citation>
    <scope>NUCLEOTIDE SEQUENCE [LARGE SCALE GENOMIC DNA]</scope>
    <source>
        <strain evidence="2">Hangzhou</strain>
    </source>
</reference>
<proteinExistence type="predicted"/>
<comment type="caution">
    <text evidence="2">The sequence shown here is derived from an EMBL/GenBank/DDBJ whole genome shotgun (WGS) entry which is preliminary data.</text>
</comment>
<dbReference type="AlphaFoldDB" id="A0AAP0WQF1"/>
<evidence type="ECO:0000313" key="3">
    <source>
        <dbReference type="Proteomes" id="UP001415857"/>
    </source>
</evidence>
<sequence length="122" mass="14009">MENTGSTSYREVLASSHESRSMHKGASRACQHSATHHAYRSSLSLSLVQIKHYPQAHTHGRMHIHTPHASIHMFETSLVYSMELLVAVWRELLKENMDFFQAYFHAISPRPFISKPLNFSCD</sequence>
<accession>A0AAP0WQF1</accession>
<protein>
    <submittedName>
        <fullName evidence="2">Uncharacterized protein</fullName>
    </submittedName>
</protein>
<name>A0AAP0WQF1_LIQFO</name>
<keyword evidence="3" id="KW-1185">Reference proteome</keyword>
<evidence type="ECO:0000256" key="1">
    <source>
        <dbReference type="SAM" id="MobiDB-lite"/>
    </source>
</evidence>
<feature type="region of interest" description="Disordered" evidence="1">
    <location>
        <begin position="1"/>
        <end position="26"/>
    </location>
</feature>
<organism evidence="2 3">
    <name type="scientific">Liquidambar formosana</name>
    <name type="common">Formosan gum</name>
    <dbReference type="NCBI Taxonomy" id="63359"/>
    <lineage>
        <taxon>Eukaryota</taxon>
        <taxon>Viridiplantae</taxon>
        <taxon>Streptophyta</taxon>
        <taxon>Embryophyta</taxon>
        <taxon>Tracheophyta</taxon>
        <taxon>Spermatophyta</taxon>
        <taxon>Magnoliopsida</taxon>
        <taxon>eudicotyledons</taxon>
        <taxon>Gunneridae</taxon>
        <taxon>Pentapetalae</taxon>
        <taxon>Saxifragales</taxon>
        <taxon>Altingiaceae</taxon>
        <taxon>Liquidambar</taxon>
    </lineage>
</organism>
<gene>
    <name evidence="2" type="ORF">L1049_006005</name>
</gene>